<keyword evidence="1" id="KW-0807">Transducer</keyword>
<dbReference type="GO" id="GO:0016020">
    <property type="term" value="C:membrane"/>
    <property type="evidence" value="ECO:0007669"/>
    <property type="project" value="InterPro"/>
</dbReference>
<feature type="domain" description="HAMP" evidence="3">
    <location>
        <begin position="73"/>
        <end position="125"/>
    </location>
</feature>
<name>A0A495R530_9EURY</name>
<keyword evidence="2" id="KW-0472">Membrane</keyword>
<gene>
    <name evidence="4" type="ORF">BDK61_1642</name>
</gene>
<accession>A0A495R530</accession>
<keyword evidence="2" id="KW-0812">Transmembrane</keyword>
<dbReference type="Pfam" id="PF00672">
    <property type="entry name" value="HAMP"/>
    <property type="match status" value="1"/>
</dbReference>
<dbReference type="EMBL" id="RBWW01000001">
    <property type="protein sequence ID" value="RKS82339.1"/>
    <property type="molecule type" value="Genomic_DNA"/>
</dbReference>
<evidence type="ECO:0000256" key="2">
    <source>
        <dbReference type="SAM" id="Phobius"/>
    </source>
</evidence>
<dbReference type="InterPro" id="IPR003660">
    <property type="entry name" value="HAMP_dom"/>
</dbReference>
<dbReference type="Gene3D" id="6.10.340.10">
    <property type="match status" value="1"/>
</dbReference>
<protein>
    <submittedName>
        <fullName evidence="4">HAMP domain-containing protein</fullName>
    </submittedName>
</protein>
<feature type="transmembrane region" description="Helical" evidence="2">
    <location>
        <begin position="12"/>
        <end position="35"/>
    </location>
</feature>
<keyword evidence="5" id="KW-1185">Reference proteome</keyword>
<evidence type="ECO:0000256" key="1">
    <source>
        <dbReference type="ARBA" id="ARBA00023224"/>
    </source>
</evidence>
<comment type="caution">
    <text evidence="4">The sequence shown here is derived from an EMBL/GenBank/DDBJ whole genome shotgun (WGS) entry which is preliminary data.</text>
</comment>
<dbReference type="AlphaFoldDB" id="A0A495R530"/>
<evidence type="ECO:0000313" key="4">
    <source>
        <dbReference type="EMBL" id="RKS82339.1"/>
    </source>
</evidence>
<dbReference type="Proteomes" id="UP000268233">
    <property type="component" value="Unassembled WGS sequence"/>
</dbReference>
<proteinExistence type="predicted"/>
<organism evidence="4 5">
    <name type="scientific">Haloarcula quadrata</name>
    <dbReference type="NCBI Taxonomy" id="182779"/>
    <lineage>
        <taxon>Archaea</taxon>
        <taxon>Methanobacteriati</taxon>
        <taxon>Methanobacteriota</taxon>
        <taxon>Stenosarchaea group</taxon>
        <taxon>Halobacteria</taxon>
        <taxon>Halobacteriales</taxon>
        <taxon>Haloarculaceae</taxon>
        <taxon>Haloarcula</taxon>
    </lineage>
</organism>
<dbReference type="PROSITE" id="PS50885">
    <property type="entry name" value="HAMP"/>
    <property type="match status" value="1"/>
</dbReference>
<evidence type="ECO:0000259" key="3">
    <source>
        <dbReference type="PROSITE" id="PS50885"/>
    </source>
</evidence>
<sequence>MSAVTKRSGSYGRTLGVGAVLVLVLATLAVVNVYTNPAPEMSGSQQSMLLSGLVSILLIVAVALLFVATIIGRERTAAVETLAAQARQIEQGELDVDLATNRTDDVGDIYRALAVLRDSEQLDRQHGVSAEVVAQYCETAVEISNGNDDSRLEENVDDPQLAELAMRFNEILDQRKRDAEIDSR</sequence>
<reference evidence="4 5" key="1">
    <citation type="submission" date="2018-10" db="EMBL/GenBank/DDBJ databases">
        <title>Genomic Encyclopedia of Archaeal and Bacterial Type Strains, Phase II (KMG-II): from individual species to whole genera.</title>
        <authorList>
            <person name="Goeker M."/>
        </authorList>
    </citation>
    <scope>NUCLEOTIDE SEQUENCE [LARGE SCALE GENOMIC DNA]</scope>
    <source>
        <strain evidence="4 5">DSM 11927</strain>
    </source>
</reference>
<keyword evidence="2" id="KW-1133">Transmembrane helix</keyword>
<evidence type="ECO:0000313" key="5">
    <source>
        <dbReference type="Proteomes" id="UP000268233"/>
    </source>
</evidence>
<dbReference type="SUPFAM" id="SSF158472">
    <property type="entry name" value="HAMP domain-like"/>
    <property type="match status" value="1"/>
</dbReference>
<feature type="transmembrane region" description="Helical" evidence="2">
    <location>
        <begin position="47"/>
        <end position="71"/>
    </location>
</feature>
<dbReference type="GO" id="GO:0007165">
    <property type="term" value="P:signal transduction"/>
    <property type="evidence" value="ECO:0007669"/>
    <property type="project" value="UniProtKB-KW"/>
</dbReference>